<feature type="domain" description="C2H2-type" evidence="1">
    <location>
        <begin position="307"/>
        <end position="329"/>
    </location>
</feature>
<evidence type="ECO:0000259" key="1">
    <source>
        <dbReference type="PROSITE" id="PS00028"/>
    </source>
</evidence>
<protein>
    <recommendedName>
        <fullName evidence="1">C2H2-type domain-containing protein</fullName>
    </recommendedName>
</protein>
<comment type="caution">
    <text evidence="2">The sequence shown here is derived from an EMBL/GenBank/DDBJ whole genome shotgun (WGS) entry which is preliminary data.</text>
</comment>
<dbReference type="SMART" id="SM00355">
    <property type="entry name" value="ZnF_C2H2"/>
    <property type="match status" value="2"/>
</dbReference>
<dbReference type="AlphaFoldDB" id="A0A0B2VX94"/>
<dbReference type="STRING" id="6265.A0A0B2VX94"/>
<sequence>MVSRRKQARPVKRSAVDWDKSLLDSTTVDAYCLPVVGKCTSSTYSCASALAGRYSEEALPSNTTPAPPESSSNELHNVLPNPCSCVHTFASSSRSHPYWILHEESNSSAEYDNVSPLKCLESIVKPKEELALRHAAKRVPSVQPSCYGSQRNAFTNSASSPYMLQTKTEAERSSKGESNALCELSQLVHKVGSVRHSTCTEVHAESNCAKSVFTCLQCSCSFETLDHLVFHISTTKHFTRIATKHIEPVFVFLFSSLCMMEAERSSKGESNALCELSQLVHKVGSVRHSTCTEVHAESNCAKSVFTCLQCSCSFETLDHLVFHISTTKHFTRIATKHIEPVAPWEKGVVATHHRDKERSQRARILECTLCGQTFEGKKCANVARREGLTKSNVIFLPLNATGQRKHFCSCDAGYHLRFKHKLDSFMDWISVIKIAEASPNPDKNAFALNKLQTLVNGVKK</sequence>
<reference evidence="2 3" key="1">
    <citation type="submission" date="2014-11" db="EMBL/GenBank/DDBJ databases">
        <title>Genetic blueprint of the zoonotic pathogen Toxocara canis.</title>
        <authorList>
            <person name="Zhu X.-Q."/>
            <person name="Korhonen P.K."/>
            <person name="Cai H."/>
            <person name="Young N.D."/>
            <person name="Nejsum P."/>
            <person name="von Samson-Himmelstjerna G."/>
            <person name="Boag P.R."/>
            <person name="Tan P."/>
            <person name="Li Q."/>
            <person name="Min J."/>
            <person name="Yang Y."/>
            <person name="Wang X."/>
            <person name="Fang X."/>
            <person name="Hall R.S."/>
            <person name="Hofmann A."/>
            <person name="Sternberg P.W."/>
            <person name="Jex A.R."/>
            <person name="Gasser R.B."/>
        </authorList>
    </citation>
    <scope>NUCLEOTIDE SEQUENCE [LARGE SCALE GENOMIC DNA]</scope>
    <source>
        <strain evidence="2">PN_DK_2014</strain>
    </source>
</reference>
<feature type="domain" description="C2H2-type" evidence="1">
    <location>
        <begin position="215"/>
        <end position="237"/>
    </location>
</feature>
<dbReference type="InterPro" id="IPR013087">
    <property type="entry name" value="Znf_C2H2_type"/>
</dbReference>
<gene>
    <name evidence="2" type="ORF">Tcan_18720</name>
</gene>
<dbReference type="EMBL" id="JPKZ01000263">
    <property type="protein sequence ID" value="KHN88166.1"/>
    <property type="molecule type" value="Genomic_DNA"/>
</dbReference>
<name>A0A0B2VX94_TOXCA</name>
<organism evidence="2 3">
    <name type="scientific">Toxocara canis</name>
    <name type="common">Canine roundworm</name>
    <dbReference type="NCBI Taxonomy" id="6265"/>
    <lineage>
        <taxon>Eukaryota</taxon>
        <taxon>Metazoa</taxon>
        <taxon>Ecdysozoa</taxon>
        <taxon>Nematoda</taxon>
        <taxon>Chromadorea</taxon>
        <taxon>Rhabditida</taxon>
        <taxon>Spirurina</taxon>
        <taxon>Ascaridomorpha</taxon>
        <taxon>Ascaridoidea</taxon>
        <taxon>Toxocaridae</taxon>
        <taxon>Toxocara</taxon>
    </lineage>
</organism>
<evidence type="ECO:0000313" key="2">
    <source>
        <dbReference type="EMBL" id="KHN88166.1"/>
    </source>
</evidence>
<keyword evidence="3" id="KW-1185">Reference proteome</keyword>
<dbReference type="OrthoDB" id="5848486at2759"/>
<proteinExistence type="predicted"/>
<accession>A0A0B2VX94</accession>
<dbReference type="PROSITE" id="PS00028">
    <property type="entry name" value="ZINC_FINGER_C2H2_1"/>
    <property type="match status" value="2"/>
</dbReference>
<dbReference type="Proteomes" id="UP000031036">
    <property type="component" value="Unassembled WGS sequence"/>
</dbReference>
<evidence type="ECO:0000313" key="3">
    <source>
        <dbReference type="Proteomes" id="UP000031036"/>
    </source>
</evidence>